<comment type="caution">
    <text evidence="2">The sequence shown here is derived from an EMBL/GenBank/DDBJ whole genome shotgun (WGS) entry which is preliminary data.</text>
</comment>
<evidence type="ECO:0000313" key="3">
    <source>
        <dbReference type="Proteomes" id="UP001055115"/>
    </source>
</evidence>
<evidence type="ECO:0000256" key="1">
    <source>
        <dbReference type="SAM" id="Phobius"/>
    </source>
</evidence>
<reference evidence="2 3" key="1">
    <citation type="submission" date="2022-03" db="EMBL/GenBank/DDBJ databases">
        <title>Genome data of Colletotrichum spp.</title>
        <authorList>
            <person name="Utami Y.D."/>
            <person name="Hiruma K."/>
        </authorList>
    </citation>
    <scope>NUCLEOTIDE SEQUENCE [LARGE SCALE GENOMIC DNA]</scope>
    <source>
        <strain evidence="2 3">MAFF 239500</strain>
    </source>
</reference>
<dbReference type="GeneID" id="73330171"/>
<dbReference type="EMBL" id="BQXU01000028">
    <property type="protein sequence ID" value="GKT49188.1"/>
    <property type="molecule type" value="Genomic_DNA"/>
</dbReference>
<organism evidence="2 3">
    <name type="scientific">Colletotrichum spaethianum</name>
    <dbReference type="NCBI Taxonomy" id="700344"/>
    <lineage>
        <taxon>Eukaryota</taxon>
        <taxon>Fungi</taxon>
        <taxon>Dikarya</taxon>
        <taxon>Ascomycota</taxon>
        <taxon>Pezizomycotina</taxon>
        <taxon>Sordariomycetes</taxon>
        <taxon>Hypocreomycetidae</taxon>
        <taxon>Glomerellales</taxon>
        <taxon>Glomerellaceae</taxon>
        <taxon>Colletotrichum</taxon>
        <taxon>Colletotrichum spaethianum species complex</taxon>
    </lineage>
</organism>
<sequence length="59" mass="6144">MTRLRGDGAWGSTGPIAIDGLVSVEFLIFSDQPDGLVAVTALAPHFLMFGGGRLVGLRS</sequence>
<name>A0AA37US27_9PEZI</name>
<gene>
    <name evidence="2" type="ORF">ColSpa_09369</name>
</gene>
<dbReference type="Proteomes" id="UP001055115">
    <property type="component" value="Unassembled WGS sequence"/>
</dbReference>
<evidence type="ECO:0000313" key="2">
    <source>
        <dbReference type="EMBL" id="GKT49188.1"/>
    </source>
</evidence>
<keyword evidence="1" id="KW-0472">Membrane</keyword>
<dbReference type="AlphaFoldDB" id="A0AA37US27"/>
<proteinExistence type="predicted"/>
<feature type="transmembrane region" description="Helical" evidence="1">
    <location>
        <begin position="36"/>
        <end position="56"/>
    </location>
</feature>
<dbReference type="RefSeq" id="XP_049131538.1">
    <property type="nucleotide sequence ID" value="XM_049275581.1"/>
</dbReference>
<keyword evidence="3" id="KW-1185">Reference proteome</keyword>
<protein>
    <submittedName>
        <fullName evidence="2">Uncharacterized protein</fullName>
    </submittedName>
</protein>
<accession>A0AA37US27</accession>
<keyword evidence="1" id="KW-1133">Transmembrane helix</keyword>
<keyword evidence="1" id="KW-0812">Transmembrane</keyword>